<evidence type="ECO:0000313" key="1">
    <source>
        <dbReference type="EMBL" id="MDR5650978.1"/>
    </source>
</evidence>
<dbReference type="Pfam" id="PF05135">
    <property type="entry name" value="Phage_connect_1"/>
    <property type="match status" value="1"/>
</dbReference>
<organism evidence="1 2">
    <name type="scientific">Ruixingdingia sedimenti</name>
    <dbReference type="NCBI Taxonomy" id="3073604"/>
    <lineage>
        <taxon>Bacteria</taxon>
        <taxon>Pseudomonadati</taxon>
        <taxon>Pseudomonadota</taxon>
        <taxon>Alphaproteobacteria</taxon>
        <taxon>Rhodobacterales</taxon>
        <taxon>Paracoccaceae</taxon>
        <taxon>Ruixingdingia</taxon>
    </lineage>
</organism>
<proteinExistence type="predicted"/>
<dbReference type="InterPro" id="IPR006450">
    <property type="entry name" value="Phage_HK97_gp6-like"/>
</dbReference>
<reference evidence="1 2" key="1">
    <citation type="submission" date="2023-09" db="EMBL/GenBank/DDBJ databases">
        <title>Xinfangfangia sedmenti sp. nov., isolated the sedment.</title>
        <authorList>
            <person name="Xu L."/>
        </authorList>
    </citation>
    <scope>NUCLEOTIDE SEQUENCE [LARGE SCALE GENOMIC DNA]</scope>
    <source>
        <strain evidence="1 2">LG-4</strain>
    </source>
</reference>
<dbReference type="Proteomes" id="UP001247754">
    <property type="component" value="Unassembled WGS sequence"/>
</dbReference>
<dbReference type="EMBL" id="JAVKPH010000001">
    <property type="protein sequence ID" value="MDR5650978.1"/>
    <property type="molecule type" value="Genomic_DNA"/>
</dbReference>
<dbReference type="Gene3D" id="1.10.3230.30">
    <property type="entry name" value="Phage gp6-like head-tail connector protein"/>
    <property type="match status" value="1"/>
</dbReference>
<sequence>MNLSDLLTAAKLHARVDHDEDDPDMLLMLAAAAGDVAHAAEYTLPALAADLPADLKLAIIDQAAMLFDARAQDTERPVGLSLAAARIVARYRGVRLCLPPPAAE</sequence>
<gene>
    <name evidence="1" type="ORF">RGD00_00030</name>
</gene>
<keyword evidence="2" id="KW-1185">Reference proteome</keyword>
<name>A0ABU1F2W5_9RHOB</name>
<protein>
    <submittedName>
        <fullName evidence="1">Head-tail connector protein</fullName>
    </submittedName>
</protein>
<dbReference type="CDD" id="cd08054">
    <property type="entry name" value="gp6"/>
    <property type="match status" value="1"/>
</dbReference>
<dbReference type="RefSeq" id="WP_310455002.1">
    <property type="nucleotide sequence ID" value="NZ_JAVKPH010000001.1"/>
</dbReference>
<comment type="caution">
    <text evidence="1">The sequence shown here is derived from an EMBL/GenBank/DDBJ whole genome shotgun (WGS) entry which is preliminary data.</text>
</comment>
<dbReference type="InterPro" id="IPR021146">
    <property type="entry name" value="Phage_gp6-like_head-tail"/>
</dbReference>
<evidence type="ECO:0000313" key="2">
    <source>
        <dbReference type="Proteomes" id="UP001247754"/>
    </source>
</evidence>
<dbReference type="NCBIfam" id="TIGR01560">
    <property type="entry name" value="put_DNA_pack"/>
    <property type="match status" value="1"/>
</dbReference>
<accession>A0ABU1F2W5</accession>